<name>A0AAD3DIL7_9CHLO</name>
<comment type="caution">
    <text evidence="2">The sequence shown here is derived from an EMBL/GenBank/DDBJ whole genome shotgun (WGS) entry which is preliminary data.</text>
</comment>
<dbReference type="Proteomes" id="UP001054857">
    <property type="component" value="Unassembled WGS sequence"/>
</dbReference>
<feature type="region of interest" description="Disordered" evidence="1">
    <location>
        <begin position="38"/>
        <end position="60"/>
    </location>
</feature>
<accession>A0AAD3DIL7</accession>
<evidence type="ECO:0000256" key="1">
    <source>
        <dbReference type="SAM" id="MobiDB-lite"/>
    </source>
</evidence>
<feature type="region of interest" description="Disordered" evidence="1">
    <location>
        <begin position="82"/>
        <end position="114"/>
    </location>
</feature>
<reference evidence="2 3" key="1">
    <citation type="journal article" date="2021" name="Sci. Rep.">
        <title>Genome sequencing of the multicellular alga Astrephomene provides insights into convergent evolution of germ-soma differentiation.</title>
        <authorList>
            <person name="Yamashita S."/>
            <person name="Yamamoto K."/>
            <person name="Matsuzaki R."/>
            <person name="Suzuki S."/>
            <person name="Yamaguchi H."/>
            <person name="Hirooka S."/>
            <person name="Minakuchi Y."/>
            <person name="Miyagishima S."/>
            <person name="Kawachi M."/>
            <person name="Toyoda A."/>
            <person name="Nozaki H."/>
        </authorList>
    </citation>
    <scope>NUCLEOTIDE SEQUENCE [LARGE SCALE GENOMIC DNA]</scope>
    <source>
        <strain evidence="2 3">NIES-4017</strain>
    </source>
</reference>
<feature type="non-terminal residue" evidence="2">
    <location>
        <position position="1"/>
    </location>
</feature>
<sequence length="285" mass="28813">MHGLSLLRTSSAVSPYLVPGLPACAQLVERTAAAAAQQPNAAVRQHSSSATPTHAAEAAAAATTPATASYSSSTAAAAVGTTSGRCASGSNTSSSSSSSGGGKNHGNGRRGRHWRWNGWRAGAAGEGSSAASESAAAAAAAALGWAAWGTVIGSALADAGPSQSLRDALAAAQQSLAGSWGEVEEEMARINATLPARTPSLQGEAPRVSIVHDAVEVVVPVREGADTEAVLRELRKFGGRGMSTYSEYMSGVSRTVQLEVRPDPARPETAVRMQVFIPPPGGSEQ</sequence>
<organism evidence="2 3">
    <name type="scientific">Astrephomene gubernaculifera</name>
    <dbReference type="NCBI Taxonomy" id="47775"/>
    <lineage>
        <taxon>Eukaryota</taxon>
        <taxon>Viridiplantae</taxon>
        <taxon>Chlorophyta</taxon>
        <taxon>core chlorophytes</taxon>
        <taxon>Chlorophyceae</taxon>
        <taxon>CS clade</taxon>
        <taxon>Chlamydomonadales</taxon>
        <taxon>Astrephomenaceae</taxon>
        <taxon>Astrephomene</taxon>
    </lineage>
</organism>
<dbReference type="AlphaFoldDB" id="A0AAD3DIL7"/>
<protein>
    <submittedName>
        <fullName evidence="2">Uncharacterized protein</fullName>
    </submittedName>
</protein>
<feature type="compositionally biased region" description="Low complexity" evidence="1">
    <location>
        <begin position="82"/>
        <end position="98"/>
    </location>
</feature>
<evidence type="ECO:0000313" key="2">
    <source>
        <dbReference type="EMBL" id="GFR42510.1"/>
    </source>
</evidence>
<evidence type="ECO:0000313" key="3">
    <source>
        <dbReference type="Proteomes" id="UP001054857"/>
    </source>
</evidence>
<dbReference type="EMBL" id="BMAR01000003">
    <property type="protein sequence ID" value="GFR42510.1"/>
    <property type="molecule type" value="Genomic_DNA"/>
</dbReference>
<proteinExistence type="predicted"/>
<keyword evidence="3" id="KW-1185">Reference proteome</keyword>
<gene>
    <name evidence="2" type="ORF">Agub_g3402</name>
</gene>